<dbReference type="EC" id="2.7.1.4" evidence="5"/>
<keyword evidence="8" id="KW-1185">Reference proteome</keyword>
<evidence type="ECO:0000256" key="5">
    <source>
        <dbReference type="ARBA" id="ARBA00038887"/>
    </source>
</evidence>
<evidence type="ECO:0000256" key="2">
    <source>
        <dbReference type="ARBA" id="ARBA00022723"/>
    </source>
</evidence>
<name>A0ABN9WS31_9DINO</name>
<dbReference type="InterPro" id="IPR043129">
    <property type="entry name" value="ATPase_NBD"/>
</dbReference>
<dbReference type="Gene3D" id="3.30.420.40">
    <property type="match status" value="2"/>
</dbReference>
<keyword evidence="3" id="KW-0862">Zinc</keyword>
<keyword evidence="2" id="KW-0479">Metal-binding</keyword>
<comment type="catalytic activity">
    <reaction evidence="6">
        <text>D-fructose + ATP = D-fructose 6-phosphate + ADP + H(+)</text>
        <dbReference type="Rhea" id="RHEA:16125"/>
        <dbReference type="ChEBI" id="CHEBI:15378"/>
        <dbReference type="ChEBI" id="CHEBI:30616"/>
        <dbReference type="ChEBI" id="CHEBI:37721"/>
        <dbReference type="ChEBI" id="CHEBI:61527"/>
        <dbReference type="ChEBI" id="CHEBI:456216"/>
        <dbReference type="EC" id="2.7.1.4"/>
    </reaction>
</comment>
<organism evidence="7 8">
    <name type="scientific">Prorocentrum cordatum</name>
    <dbReference type="NCBI Taxonomy" id="2364126"/>
    <lineage>
        <taxon>Eukaryota</taxon>
        <taxon>Sar</taxon>
        <taxon>Alveolata</taxon>
        <taxon>Dinophyceae</taxon>
        <taxon>Prorocentrales</taxon>
        <taxon>Prorocentraceae</taxon>
        <taxon>Prorocentrum</taxon>
    </lineage>
</organism>
<dbReference type="Pfam" id="PF00480">
    <property type="entry name" value="ROK"/>
    <property type="match status" value="1"/>
</dbReference>
<proteinExistence type="predicted"/>
<dbReference type="CDD" id="cd24067">
    <property type="entry name" value="ASKHA_NBD_ROK_BsFRK-like"/>
    <property type="match status" value="1"/>
</dbReference>
<evidence type="ECO:0000313" key="7">
    <source>
        <dbReference type="EMBL" id="CAK0888363.1"/>
    </source>
</evidence>
<dbReference type="PANTHER" id="PTHR42742">
    <property type="entry name" value="TRANSCRIPTIONAL REPRESSOR MPRA"/>
    <property type="match status" value="1"/>
</dbReference>
<evidence type="ECO:0000256" key="3">
    <source>
        <dbReference type="ARBA" id="ARBA00022833"/>
    </source>
</evidence>
<comment type="cofactor">
    <cofactor evidence="1">
        <name>Mg(2+)</name>
        <dbReference type="ChEBI" id="CHEBI:18420"/>
    </cofactor>
</comment>
<evidence type="ECO:0000256" key="1">
    <source>
        <dbReference type="ARBA" id="ARBA00001946"/>
    </source>
</evidence>
<dbReference type="Proteomes" id="UP001189429">
    <property type="component" value="Unassembled WGS sequence"/>
</dbReference>
<protein>
    <recommendedName>
        <fullName evidence="5">fructokinase</fullName>
        <ecNumber evidence="5">2.7.1.4</ecNumber>
    </recommendedName>
</protein>
<keyword evidence="4" id="KW-0460">Magnesium</keyword>
<dbReference type="PANTHER" id="PTHR42742:SF3">
    <property type="entry name" value="FRUCTOKINASE"/>
    <property type="match status" value="1"/>
</dbReference>
<dbReference type="EMBL" id="CAUYUJ010019060">
    <property type="protein sequence ID" value="CAK0888363.1"/>
    <property type="molecule type" value="Genomic_DNA"/>
</dbReference>
<evidence type="ECO:0000313" key="8">
    <source>
        <dbReference type="Proteomes" id="UP001189429"/>
    </source>
</evidence>
<dbReference type="InterPro" id="IPR051804">
    <property type="entry name" value="Carb_Metab_Reg_Kinase/Isom"/>
</dbReference>
<dbReference type="InterPro" id="IPR049874">
    <property type="entry name" value="ROK_cs"/>
</dbReference>
<dbReference type="InterPro" id="IPR000600">
    <property type="entry name" value="ROK"/>
</dbReference>
<dbReference type="PROSITE" id="PS01125">
    <property type="entry name" value="ROK"/>
    <property type="match status" value="1"/>
</dbReference>
<evidence type="ECO:0000256" key="6">
    <source>
        <dbReference type="ARBA" id="ARBA00048451"/>
    </source>
</evidence>
<gene>
    <name evidence="7" type="ORF">PCOR1329_LOCUS69172</name>
</gene>
<accession>A0ABN9WS31</accession>
<sequence>MPTLAAVEGGGTTFVAAIGTADPLTILDRAEFPTKPNPAETLHEVAKWLSTRKYDALGVACFGPVDLDVASATWGHITTTPKEGWQNTDVMGPLLALRRVPCLFDTDVNAPALEEFRHYAAGGQSSCAYVTVGTGVGIGLVVNGKMVKGLVHPEGGHIPALKRPNDTFQGLGVHPWSIEGQVCAAAIAARAGVPADKLKEIPDDSEVWLDVAYVLGSMCATLTLLCSIERIVLSGGVMLRASLFPKIRQATRSILNGYVQHPRVLADGPEGIDSYIVPSERGNEAGIFGALALADAALKRSQDGESDDHASIGSIAALMKSCTSR</sequence>
<reference evidence="7" key="1">
    <citation type="submission" date="2023-10" db="EMBL/GenBank/DDBJ databases">
        <authorList>
            <person name="Chen Y."/>
            <person name="Shah S."/>
            <person name="Dougan E. K."/>
            <person name="Thang M."/>
            <person name="Chan C."/>
        </authorList>
    </citation>
    <scope>NUCLEOTIDE SEQUENCE [LARGE SCALE GENOMIC DNA]</scope>
</reference>
<evidence type="ECO:0000256" key="4">
    <source>
        <dbReference type="ARBA" id="ARBA00022842"/>
    </source>
</evidence>
<dbReference type="SUPFAM" id="SSF53067">
    <property type="entry name" value="Actin-like ATPase domain"/>
    <property type="match status" value="1"/>
</dbReference>
<comment type="caution">
    <text evidence="7">The sequence shown here is derived from an EMBL/GenBank/DDBJ whole genome shotgun (WGS) entry which is preliminary data.</text>
</comment>